<dbReference type="AlphaFoldDB" id="W7Z1L6"/>
<reference evidence="2 3" key="1">
    <citation type="journal article" date="2014" name="Genome Announc.">
        <title>Draft Genome Sequence of Paenibacillus pini JCM 16418T, Isolated from the Rhizosphere of Pine Tree.</title>
        <authorList>
            <person name="Yuki M."/>
            <person name="Oshima K."/>
            <person name="Suda W."/>
            <person name="Oshida Y."/>
            <person name="Kitamura K."/>
            <person name="Iida Y."/>
            <person name="Hattori M."/>
            <person name="Ohkuma M."/>
        </authorList>
    </citation>
    <scope>NUCLEOTIDE SEQUENCE [LARGE SCALE GENOMIC DNA]</scope>
    <source>
        <strain evidence="2 3">JCM 16418</strain>
    </source>
</reference>
<name>W7Z1L6_9BACL</name>
<feature type="domain" description="Regulatory protein YycH" evidence="1">
    <location>
        <begin position="3"/>
        <end position="419"/>
    </location>
</feature>
<protein>
    <submittedName>
        <fullName evidence="2">YycH protein</fullName>
    </submittedName>
</protein>
<dbReference type="STRING" id="1236976.JCM16418_2331"/>
<organism evidence="2 3">
    <name type="scientific">Paenibacillus pini JCM 16418</name>
    <dbReference type="NCBI Taxonomy" id="1236976"/>
    <lineage>
        <taxon>Bacteria</taxon>
        <taxon>Bacillati</taxon>
        <taxon>Bacillota</taxon>
        <taxon>Bacilli</taxon>
        <taxon>Bacillales</taxon>
        <taxon>Paenibacillaceae</taxon>
        <taxon>Paenibacillus</taxon>
    </lineage>
</organism>
<dbReference type="eggNOG" id="COG4863">
    <property type="taxonomic scope" value="Bacteria"/>
</dbReference>
<keyword evidence="3" id="KW-1185">Reference proteome</keyword>
<evidence type="ECO:0000313" key="3">
    <source>
        <dbReference type="Proteomes" id="UP000019364"/>
    </source>
</evidence>
<evidence type="ECO:0000259" key="1">
    <source>
        <dbReference type="Pfam" id="PF07435"/>
    </source>
</evidence>
<comment type="caution">
    <text evidence="2">The sequence shown here is derived from an EMBL/GenBank/DDBJ whole genome shotgun (WGS) entry which is preliminary data.</text>
</comment>
<dbReference type="Pfam" id="PF07435">
    <property type="entry name" value="YycH"/>
    <property type="match status" value="1"/>
</dbReference>
<dbReference type="Proteomes" id="UP000019364">
    <property type="component" value="Unassembled WGS sequence"/>
</dbReference>
<evidence type="ECO:0000313" key="2">
    <source>
        <dbReference type="EMBL" id="GAF08269.1"/>
    </source>
</evidence>
<dbReference type="EMBL" id="BAVZ01000006">
    <property type="protein sequence ID" value="GAF08269.1"/>
    <property type="molecule type" value="Genomic_DNA"/>
</dbReference>
<dbReference type="OrthoDB" id="2382185at2"/>
<sequence length="433" mass="49212">MREMMKSLLLTLLVVGSLVQSYYLIYRLPGGDSVTKTENKYIKTDNMGPEEKVENLIYPDKMLIHLGEGKHTAFYPNSTFYNLIYSRLKGRSFESFQRIASENTDWNKIRNEDPGIELTFSQGIPVSLLQRVMQIQSDSLFDAEQINRIWIYTVPNETKAHALFFSTEGHVVYEAGKVDLTVQDVQQHVDFGKNWTPYSLVANGDYYIPEKNMDMVEADMDISVYTDEQMRSSLFFDPGITRYIQEKDGSQIYTDTKRSLQVRQEENWMSYSDPSAPPAGESSTDKDVLAAVDFVNEHGGWNGIYRLGLSGTSLQKSQVVFQQYYGAYPILDTPNFHYGTMKLDLERGNVSAYERSLIYTKQEAQTKRMKKLAGGSVLKAELAEIAKSSRIEDLYPAYVPLLTEEGLHLSPVWAVKLSNGAIKTISELGNIEQ</sequence>
<dbReference type="RefSeq" id="WP_036648552.1">
    <property type="nucleotide sequence ID" value="NZ_BAVZ01000006.1"/>
</dbReference>
<proteinExistence type="predicted"/>
<dbReference type="InterPro" id="IPR042274">
    <property type="entry name" value="YycH/YycI_2"/>
</dbReference>
<dbReference type="Gene3D" id="3.30.310.160">
    <property type="entry name" value="YycH protein, domain 2"/>
    <property type="match status" value="1"/>
</dbReference>
<accession>W7Z1L6</accession>
<dbReference type="InterPro" id="IPR009996">
    <property type="entry name" value="YycH"/>
</dbReference>
<dbReference type="CDD" id="cd15787">
    <property type="entry name" value="YycH_N"/>
    <property type="match status" value="1"/>
</dbReference>
<gene>
    <name evidence="2" type="ORF">JCM16418_2331</name>
</gene>